<dbReference type="InterPro" id="IPR003180">
    <property type="entry name" value="MPG"/>
</dbReference>
<keyword evidence="7" id="KW-1185">Reference proteome</keyword>
<dbReference type="InterPro" id="IPR011034">
    <property type="entry name" value="Formyl_transferase-like_C_sf"/>
</dbReference>
<dbReference type="PANTHER" id="PTHR10429:SF0">
    <property type="entry name" value="DNA-3-METHYLADENINE GLYCOSYLASE"/>
    <property type="match status" value="1"/>
</dbReference>
<dbReference type="Pfam" id="PF02245">
    <property type="entry name" value="Pur_DNA_glyco"/>
    <property type="match status" value="1"/>
</dbReference>
<keyword evidence="3 5" id="KW-0378">Hydrolase</keyword>
<dbReference type="EMBL" id="JAGGJA010000007">
    <property type="protein sequence ID" value="MCW9707612.1"/>
    <property type="molecule type" value="Genomic_DNA"/>
</dbReference>
<evidence type="ECO:0000256" key="1">
    <source>
        <dbReference type="ARBA" id="ARBA00009232"/>
    </source>
</evidence>
<evidence type="ECO:0000313" key="6">
    <source>
        <dbReference type="EMBL" id="MCW9707612.1"/>
    </source>
</evidence>
<keyword evidence="2 5" id="KW-0227">DNA damage</keyword>
<evidence type="ECO:0000256" key="2">
    <source>
        <dbReference type="ARBA" id="ARBA00022763"/>
    </source>
</evidence>
<protein>
    <recommendedName>
        <fullName evidence="5">Putative 3-methyladenine DNA glycosylase</fullName>
        <ecNumber evidence="5">3.2.2.-</ecNumber>
    </recommendedName>
</protein>
<reference evidence="6 7" key="1">
    <citation type="submission" date="2021-03" db="EMBL/GenBank/DDBJ databases">
        <title>Aliifodinibius sp. nov., a new bacterium isolated from saline soil.</title>
        <authorList>
            <person name="Galisteo C."/>
            <person name="De La Haba R."/>
            <person name="Sanchez-Porro C."/>
            <person name="Ventosa A."/>
        </authorList>
    </citation>
    <scope>NUCLEOTIDE SEQUENCE [LARGE SCALE GENOMIC DNA]</scope>
    <source>
        <strain evidence="6 7">1BSP15-2V2</strain>
    </source>
</reference>
<comment type="similarity">
    <text evidence="1 5">Belongs to the DNA glycosylase MPG family.</text>
</comment>
<gene>
    <name evidence="6" type="ORF">J6I44_12165</name>
</gene>
<comment type="caution">
    <text evidence="6">The sequence shown here is derived from an EMBL/GenBank/DDBJ whole genome shotgun (WGS) entry which is preliminary data.</text>
</comment>
<dbReference type="Proteomes" id="UP001207918">
    <property type="component" value="Unassembled WGS sequence"/>
</dbReference>
<dbReference type="CDD" id="cd00540">
    <property type="entry name" value="AAG"/>
    <property type="match status" value="1"/>
</dbReference>
<organism evidence="6 7">
    <name type="scientific">Fodinibius salsisoli</name>
    <dbReference type="NCBI Taxonomy" id="2820877"/>
    <lineage>
        <taxon>Bacteria</taxon>
        <taxon>Pseudomonadati</taxon>
        <taxon>Balneolota</taxon>
        <taxon>Balneolia</taxon>
        <taxon>Balneolales</taxon>
        <taxon>Balneolaceae</taxon>
        <taxon>Fodinibius</taxon>
    </lineage>
</organism>
<dbReference type="InterPro" id="IPR036995">
    <property type="entry name" value="MPG_sf"/>
</dbReference>
<name>A0ABT3PP28_9BACT</name>
<dbReference type="NCBIfam" id="TIGR00567">
    <property type="entry name" value="3mg"/>
    <property type="match status" value="1"/>
</dbReference>
<sequence length="201" mass="22059">MASNKLPLSFYQQSNVVQLSKKLIGKVLCTQINGKLTSGLITETEAYRGYDDKASHASGGKRTQRTETMFKNGGISYVYLCYGIHHLFNVVTNTANKPDAVLIRAIKPLQGKETMLQRRNASANSPSLTAGPGRLSQALGITTANDALPLTGSTLWIEDRGDTFSDDMITAKPRIGVDYAGDHASRPWRFFIHDSAWVSHK</sequence>
<dbReference type="HAMAP" id="MF_00527">
    <property type="entry name" value="3MGH"/>
    <property type="match status" value="1"/>
</dbReference>
<accession>A0ABT3PP28</accession>
<dbReference type="SUPFAM" id="SSF50486">
    <property type="entry name" value="FMT C-terminal domain-like"/>
    <property type="match status" value="1"/>
</dbReference>
<keyword evidence="4 5" id="KW-0234">DNA repair</keyword>
<evidence type="ECO:0000313" key="7">
    <source>
        <dbReference type="Proteomes" id="UP001207918"/>
    </source>
</evidence>
<evidence type="ECO:0000256" key="5">
    <source>
        <dbReference type="HAMAP-Rule" id="MF_00527"/>
    </source>
</evidence>
<dbReference type="RefSeq" id="WP_265766402.1">
    <property type="nucleotide sequence ID" value="NZ_JAGGJA010000007.1"/>
</dbReference>
<dbReference type="EC" id="3.2.2.-" evidence="5"/>
<evidence type="ECO:0000256" key="4">
    <source>
        <dbReference type="ARBA" id="ARBA00023204"/>
    </source>
</evidence>
<dbReference type="PANTHER" id="PTHR10429">
    <property type="entry name" value="DNA-3-METHYLADENINE GLYCOSYLASE"/>
    <property type="match status" value="1"/>
</dbReference>
<proteinExistence type="inferred from homology"/>
<dbReference type="Gene3D" id="3.10.300.10">
    <property type="entry name" value="Methylpurine-DNA glycosylase (MPG)"/>
    <property type="match status" value="1"/>
</dbReference>
<evidence type="ECO:0000256" key="3">
    <source>
        <dbReference type="ARBA" id="ARBA00022801"/>
    </source>
</evidence>